<accession>A0A540VI16</accession>
<dbReference type="SFLD" id="SFLDG01129">
    <property type="entry name" value="C1.5:_HAD__Beta-PGM__Phosphata"/>
    <property type="match status" value="1"/>
</dbReference>
<sequence>MIAAVTFDFWDTLAIDDSDEPKRAALNLPSKAEARVQLFVNRVTALHPHISRERAAEAYQRANQRFREDWHNNHRTPSVVTRLYYAYEYLGLEPAPGQYARLVREVDELAREIEAMEIRIQPDFVPGLHQTLQALSQEYRLGIISDTIHTHGRGLRYLLQRQGVLQYFSCFIFSDEVGASKPSPEIFRRAAVSLGFNPWNIVHVGDREENDVVGPRSIGMRAILFTGIVDRGSSRTRAHAVCRDFRQLPDIIRRLR</sequence>
<dbReference type="GO" id="GO:0044281">
    <property type="term" value="P:small molecule metabolic process"/>
    <property type="evidence" value="ECO:0007669"/>
    <property type="project" value="UniProtKB-ARBA"/>
</dbReference>
<comment type="caution">
    <text evidence="4">The sequence shown here is derived from an EMBL/GenBank/DDBJ whole genome shotgun (WGS) entry which is preliminary data.</text>
</comment>
<keyword evidence="3" id="KW-0460">Magnesium</keyword>
<dbReference type="NCBIfam" id="TIGR01549">
    <property type="entry name" value="HAD-SF-IA-v1"/>
    <property type="match status" value="1"/>
</dbReference>
<dbReference type="Gene3D" id="3.40.50.1000">
    <property type="entry name" value="HAD superfamily/HAD-like"/>
    <property type="match status" value="1"/>
</dbReference>
<dbReference type="OrthoDB" id="9809962at2"/>
<name>A0A540VI16_9CHLR</name>
<dbReference type="InterPro" id="IPR006439">
    <property type="entry name" value="HAD-SF_hydro_IA"/>
</dbReference>
<comment type="cofactor">
    <cofactor evidence="1">
        <name>Mg(2+)</name>
        <dbReference type="ChEBI" id="CHEBI:18420"/>
    </cofactor>
</comment>
<dbReference type="GO" id="GO:0016787">
    <property type="term" value="F:hydrolase activity"/>
    <property type="evidence" value="ECO:0007669"/>
    <property type="project" value="UniProtKB-KW"/>
</dbReference>
<dbReference type="SUPFAM" id="SSF56784">
    <property type="entry name" value="HAD-like"/>
    <property type="match status" value="1"/>
</dbReference>
<protein>
    <submittedName>
        <fullName evidence="4">HAD family hydrolase</fullName>
    </submittedName>
</protein>
<keyword evidence="5" id="KW-1185">Reference proteome</keyword>
<dbReference type="AlphaFoldDB" id="A0A540VI16"/>
<dbReference type="InterPro" id="IPR051400">
    <property type="entry name" value="HAD-like_hydrolase"/>
</dbReference>
<dbReference type="EMBL" id="VIGC01000008">
    <property type="protein sequence ID" value="TQE96404.1"/>
    <property type="molecule type" value="Genomic_DNA"/>
</dbReference>
<evidence type="ECO:0000313" key="5">
    <source>
        <dbReference type="Proteomes" id="UP000317371"/>
    </source>
</evidence>
<dbReference type="InterPro" id="IPR023214">
    <property type="entry name" value="HAD_sf"/>
</dbReference>
<reference evidence="4 5" key="1">
    <citation type="submission" date="2019-06" db="EMBL/GenBank/DDBJ databases">
        <title>Genome sequence of Litorilinea aerophila BAA-2444.</title>
        <authorList>
            <person name="Maclea K.S."/>
            <person name="Maurais E.G."/>
            <person name="Iannazzi L.C."/>
        </authorList>
    </citation>
    <scope>NUCLEOTIDE SEQUENCE [LARGE SCALE GENOMIC DNA]</scope>
    <source>
        <strain evidence="4 5">ATCC BAA-2444</strain>
    </source>
</reference>
<organism evidence="4 5">
    <name type="scientific">Litorilinea aerophila</name>
    <dbReference type="NCBI Taxonomy" id="1204385"/>
    <lineage>
        <taxon>Bacteria</taxon>
        <taxon>Bacillati</taxon>
        <taxon>Chloroflexota</taxon>
        <taxon>Caldilineae</taxon>
        <taxon>Caldilineales</taxon>
        <taxon>Caldilineaceae</taxon>
        <taxon>Litorilinea</taxon>
    </lineage>
</organism>
<dbReference type="Pfam" id="PF00702">
    <property type="entry name" value="Hydrolase"/>
    <property type="match status" value="1"/>
</dbReference>
<dbReference type="Gene3D" id="1.10.150.400">
    <property type="match status" value="1"/>
</dbReference>
<keyword evidence="2 4" id="KW-0378">Hydrolase</keyword>
<dbReference type="PANTHER" id="PTHR46470">
    <property type="entry name" value="N-ACYLNEURAMINATE-9-PHOSPHATASE"/>
    <property type="match status" value="1"/>
</dbReference>
<dbReference type="RefSeq" id="WP_141609549.1">
    <property type="nucleotide sequence ID" value="NZ_VIGC02000008.1"/>
</dbReference>
<dbReference type="SFLD" id="SFLDS00003">
    <property type="entry name" value="Haloacid_Dehalogenase"/>
    <property type="match status" value="1"/>
</dbReference>
<evidence type="ECO:0000256" key="1">
    <source>
        <dbReference type="ARBA" id="ARBA00001946"/>
    </source>
</evidence>
<dbReference type="InParanoid" id="A0A540VI16"/>
<dbReference type="Proteomes" id="UP000317371">
    <property type="component" value="Unassembled WGS sequence"/>
</dbReference>
<evidence type="ECO:0000256" key="3">
    <source>
        <dbReference type="ARBA" id="ARBA00022842"/>
    </source>
</evidence>
<proteinExistence type="predicted"/>
<evidence type="ECO:0000313" key="4">
    <source>
        <dbReference type="EMBL" id="TQE96404.1"/>
    </source>
</evidence>
<dbReference type="InterPro" id="IPR036412">
    <property type="entry name" value="HAD-like_sf"/>
</dbReference>
<gene>
    <name evidence="4" type="ORF">FKZ61_07910</name>
</gene>
<evidence type="ECO:0000256" key="2">
    <source>
        <dbReference type="ARBA" id="ARBA00022801"/>
    </source>
</evidence>